<name>A0A284RYV5_ARMOS</name>
<sequence length="71" mass="8278">MTKVQKRRVDNIGKVPPLRKMLRDVQCSLVCPCALSIDISAMVQQRSHRLNSRLKSQHELRLMGRLHKSRE</sequence>
<keyword evidence="2" id="KW-1185">Reference proteome</keyword>
<accession>A0A284RYV5</accession>
<dbReference type="EMBL" id="FUEG01000021">
    <property type="protein sequence ID" value="SJL13941.1"/>
    <property type="molecule type" value="Genomic_DNA"/>
</dbReference>
<gene>
    <name evidence="1" type="ORF">ARMOST_17392</name>
</gene>
<protein>
    <submittedName>
        <fullName evidence="1">Uncharacterized protein</fullName>
    </submittedName>
</protein>
<evidence type="ECO:0000313" key="2">
    <source>
        <dbReference type="Proteomes" id="UP000219338"/>
    </source>
</evidence>
<organism evidence="1 2">
    <name type="scientific">Armillaria ostoyae</name>
    <name type="common">Armillaria root rot fungus</name>
    <dbReference type="NCBI Taxonomy" id="47428"/>
    <lineage>
        <taxon>Eukaryota</taxon>
        <taxon>Fungi</taxon>
        <taxon>Dikarya</taxon>
        <taxon>Basidiomycota</taxon>
        <taxon>Agaricomycotina</taxon>
        <taxon>Agaricomycetes</taxon>
        <taxon>Agaricomycetidae</taxon>
        <taxon>Agaricales</taxon>
        <taxon>Marasmiineae</taxon>
        <taxon>Physalacriaceae</taxon>
        <taxon>Armillaria</taxon>
    </lineage>
</organism>
<evidence type="ECO:0000313" key="1">
    <source>
        <dbReference type="EMBL" id="SJL13941.1"/>
    </source>
</evidence>
<dbReference type="AlphaFoldDB" id="A0A284RYV5"/>
<dbReference type="Proteomes" id="UP000219338">
    <property type="component" value="Unassembled WGS sequence"/>
</dbReference>
<reference evidence="2" key="1">
    <citation type="journal article" date="2017" name="Nat. Ecol. Evol.">
        <title>Genome expansion and lineage-specific genetic innovations in the forest pathogenic fungi Armillaria.</title>
        <authorList>
            <person name="Sipos G."/>
            <person name="Prasanna A.N."/>
            <person name="Walter M.C."/>
            <person name="O'Connor E."/>
            <person name="Balint B."/>
            <person name="Krizsan K."/>
            <person name="Kiss B."/>
            <person name="Hess J."/>
            <person name="Varga T."/>
            <person name="Slot J."/>
            <person name="Riley R."/>
            <person name="Boka B."/>
            <person name="Rigling D."/>
            <person name="Barry K."/>
            <person name="Lee J."/>
            <person name="Mihaltcheva S."/>
            <person name="LaButti K."/>
            <person name="Lipzen A."/>
            <person name="Waldron R."/>
            <person name="Moloney N.M."/>
            <person name="Sperisen C."/>
            <person name="Kredics L."/>
            <person name="Vagvoelgyi C."/>
            <person name="Patrignani A."/>
            <person name="Fitzpatrick D."/>
            <person name="Nagy I."/>
            <person name="Doyle S."/>
            <person name="Anderson J.B."/>
            <person name="Grigoriev I.V."/>
            <person name="Gueldener U."/>
            <person name="Muensterkoetter M."/>
            <person name="Nagy L.G."/>
        </authorList>
    </citation>
    <scope>NUCLEOTIDE SEQUENCE [LARGE SCALE GENOMIC DNA]</scope>
    <source>
        <strain evidence="2">C18/9</strain>
    </source>
</reference>
<proteinExistence type="predicted"/>